<dbReference type="PANTHER" id="PTHR22939">
    <property type="entry name" value="SERINE PROTEASE FAMILY S1C HTRA-RELATED"/>
    <property type="match status" value="1"/>
</dbReference>
<dbReference type="GeneID" id="5894855"/>
<evidence type="ECO:0000313" key="3">
    <source>
        <dbReference type="Proteomes" id="UP000001357"/>
    </source>
</evidence>
<dbReference type="Proteomes" id="UP000001357">
    <property type="component" value="Unassembled WGS sequence"/>
</dbReference>
<dbReference type="EMBL" id="CH991572">
    <property type="protein sequence ID" value="EDQ85624.1"/>
    <property type="molecule type" value="Genomic_DNA"/>
</dbReference>
<gene>
    <name evidence="2" type="ORF">MONBRDRAFT_11647</name>
</gene>
<dbReference type="GO" id="GO:0004252">
    <property type="term" value="F:serine-type endopeptidase activity"/>
    <property type="evidence" value="ECO:0007669"/>
    <property type="project" value="InterPro"/>
</dbReference>
<dbReference type="InterPro" id="IPR001940">
    <property type="entry name" value="Peptidase_S1C"/>
</dbReference>
<dbReference type="InParanoid" id="A9V9W0"/>
<proteinExistence type="inferred from homology"/>
<protein>
    <recommendedName>
        <fullName evidence="4">Serine protease</fullName>
    </recommendedName>
</protein>
<dbReference type="PANTHER" id="PTHR22939:SF129">
    <property type="entry name" value="SERINE PROTEASE HTRA2, MITOCHONDRIAL"/>
    <property type="match status" value="1"/>
</dbReference>
<dbReference type="eggNOG" id="KOG1320">
    <property type="taxonomic scope" value="Eukaryota"/>
</dbReference>
<dbReference type="Pfam" id="PF13365">
    <property type="entry name" value="Trypsin_2"/>
    <property type="match status" value="1"/>
</dbReference>
<organism evidence="2 3">
    <name type="scientific">Monosiga brevicollis</name>
    <name type="common">Choanoflagellate</name>
    <dbReference type="NCBI Taxonomy" id="81824"/>
    <lineage>
        <taxon>Eukaryota</taxon>
        <taxon>Choanoflagellata</taxon>
        <taxon>Craspedida</taxon>
        <taxon>Salpingoecidae</taxon>
        <taxon>Monosiga</taxon>
    </lineage>
</organism>
<sequence length="135" mass="14379">MEFGFVIESTPTQATIITNWHVIQSALVQDATITVTLADESSFAATIQHVDQASDLAILSVACERALPTAPLGSSAALRAGEWVVAIGSPLTLSNSISAGVVSNVRRRISDIGVRGFQRGAFYPPHRFIQSTHFA</sequence>
<dbReference type="KEGG" id="mbr:MONBRDRAFT_11647"/>
<dbReference type="STRING" id="81824.A9V9W0"/>
<dbReference type="RefSeq" id="XP_001749573.1">
    <property type="nucleotide sequence ID" value="XM_001749521.1"/>
</dbReference>
<evidence type="ECO:0000256" key="1">
    <source>
        <dbReference type="ARBA" id="ARBA00010541"/>
    </source>
</evidence>
<dbReference type="Gene3D" id="2.40.10.120">
    <property type="match status" value="1"/>
</dbReference>
<dbReference type="AlphaFoldDB" id="A9V9W0"/>
<dbReference type="SUPFAM" id="SSF50494">
    <property type="entry name" value="Trypsin-like serine proteases"/>
    <property type="match status" value="1"/>
</dbReference>
<accession>A9V9W0</accession>
<keyword evidence="3" id="KW-1185">Reference proteome</keyword>
<dbReference type="MEROPS" id="S01.279"/>
<evidence type="ECO:0008006" key="4">
    <source>
        <dbReference type="Google" id="ProtNLM"/>
    </source>
</evidence>
<name>A9V9W0_MONBE</name>
<dbReference type="GO" id="GO:0006508">
    <property type="term" value="P:proteolysis"/>
    <property type="evidence" value="ECO:0007669"/>
    <property type="project" value="InterPro"/>
</dbReference>
<evidence type="ECO:0000313" key="2">
    <source>
        <dbReference type="EMBL" id="EDQ85624.1"/>
    </source>
</evidence>
<dbReference type="PRINTS" id="PR00834">
    <property type="entry name" value="PROTEASES2C"/>
</dbReference>
<dbReference type="InterPro" id="IPR009003">
    <property type="entry name" value="Peptidase_S1_PA"/>
</dbReference>
<comment type="similarity">
    <text evidence="1">Belongs to the peptidase S1C family.</text>
</comment>
<reference evidence="2 3" key="1">
    <citation type="journal article" date="2008" name="Nature">
        <title>The genome of the choanoflagellate Monosiga brevicollis and the origin of metazoans.</title>
        <authorList>
            <consortium name="JGI Sequencing"/>
            <person name="King N."/>
            <person name="Westbrook M.J."/>
            <person name="Young S.L."/>
            <person name="Kuo A."/>
            <person name="Abedin M."/>
            <person name="Chapman J."/>
            <person name="Fairclough S."/>
            <person name="Hellsten U."/>
            <person name="Isogai Y."/>
            <person name="Letunic I."/>
            <person name="Marr M."/>
            <person name="Pincus D."/>
            <person name="Putnam N."/>
            <person name="Rokas A."/>
            <person name="Wright K.J."/>
            <person name="Zuzow R."/>
            <person name="Dirks W."/>
            <person name="Good M."/>
            <person name="Goodstein D."/>
            <person name="Lemons D."/>
            <person name="Li W."/>
            <person name="Lyons J.B."/>
            <person name="Morris A."/>
            <person name="Nichols S."/>
            <person name="Richter D.J."/>
            <person name="Salamov A."/>
            <person name="Bork P."/>
            <person name="Lim W.A."/>
            <person name="Manning G."/>
            <person name="Miller W.T."/>
            <person name="McGinnis W."/>
            <person name="Shapiro H."/>
            <person name="Tjian R."/>
            <person name="Grigoriev I.V."/>
            <person name="Rokhsar D."/>
        </authorList>
    </citation>
    <scope>NUCLEOTIDE SEQUENCE [LARGE SCALE GENOMIC DNA]</scope>
    <source>
        <strain evidence="3">MX1 / ATCC 50154</strain>
    </source>
</reference>